<protein>
    <submittedName>
        <fullName evidence="1">Oxidoreductase family protein</fullName>
    </submittedName>
</protein>
<name>J9C222_9ZZZZ</name>
<evidence type="ECO:0000313" key="1">
    <source>
        <dbReference type="EMBL" id="EJW93875.1"/>
    </source>
</evidence>
<organism evidence="1">
    <name type="scientific">gut metagenome</name>
    <dbReference type="NCBI Taxonomy" id="749906"/>
    <lineage>
        <taxon>unclassified sequences</taxon>
        <taxon>metagenomes</taxon>
        <taxon>organismal metagenomes</taxon>
    </lineage>
</organism>
<gene>
    <name evidence="1" type="ORF">EVA_18018</name>
</gene>
<proteinExistence type="predicted"/>
<dbReference type="SUPFAM" id="SSF55347">
    <property type="entry name" value="Glyceraldehyde-3-phosphate dehydrogenase-like, C-terminal domain"/>
    <property type="match status" value="1"/>
</dbReference>
<dbReference type="Gene3D" id="3.30.360.10">
    <property type="entry name" value="Dihydrodipicolinate Reductase, domain 2"/>
    <property type="match status" value="1"/>
</dbReference>
<dbReference type="AlphaFoldDB" id="J9C222"/>
<accession>J9C222</accession>
<feature type="non-terminal residue" evidence="1">
    <location>
        <position position="137"/>
    </location>
</feature>
<sequence>MDGFVYAVSADISREKVLEKLEHGPYGRCVFRCDNDVVDHQVVQMEFDNQVTASMTMCAFTAVCERTITLMGTRGQIVGNMEKSTLTLSDFLTGTETEIRLHAPEKGHSGSDTKMMHGFVELMNQDSLDSGRSGAEV</sequence>
<comment type="caution">
    <text evidence="1">The sequence shown here is derived from an EMBL/GenBank/DDBJ whole genome shotgun (WGS) entry which is preliminary data.</text>
</comment>
<reference evidence="1" key="1">
    <citation type="journal article" date="2012" name="PLoS ONE">
        <title>Gene sets for utilization of primary and secondary nutrition supplies in the distal gut of endangered iberian lynx.</title>
        <authorList>
            <person name="Alcaide M."/>
            <person name="Messina E."/>
            <person name="Richter M."/>
            <person name="Bargiela R."/>
            <person name="Peplies J."/>
            <person name="Huws S.A."/>
            <person name="Newbold C.J."/>
            <person name="Golyshin P.N."/>
            <person name="Simon M.A."/>
            <person name="Lopez G."/>
            <person name="Yakimov M.M."/>
            <person name="Ferrer M."/>
        </authorList>
    </citation>
    <scope>NUCLEOTIDE SEQUENCE</scope>
</reference>
<dbReference type="EMBL" id="AMCI01006706">
    <property type="protein sequence ID" value="EJW93875.1"/>
    <property type="molecule type" value="Genomic_DNA"/>
</dbReference>